<dbReference type="PROSITE" id="PS00640">
    <property type="entry name" value="THIOL_PROTEASE_ASN"/>
    <property type="match status" value="1"/>
</dbReference>
<keyword evidence="8" id="KW-0378">Hydrolase</keyword>
<evidence type="ECO:0000259" key="18">
    <source>
        <dbReference type="SMART" id="SM00645"/>
    </source>
</evidence>
<keyword evidence="7" id="KW-0645">Protease</keyword>
<comment type="function">
    <text evidence="16">Thiol protease. Has dipeptidylpeptidase activity. Active against a broad range of dipeptide substrates composed of both polar and hydrophobic amino acids. Proline cannot occupy the P1 position and arginine cannot occupy the P2 position of the substrate. Can act as both an exopeptidase and endopeptidase. Activates serine proteases such as elastase, cathepsin G and granzymes A and B.</text>
</comment>
<dbReference type="InterPro" id="IPR013128">
    <property type="entry name" value="Peptidase_C1A"/>
</dbReference>
<dbReference type="InterPro" id="IPR038765">
    <property type="entry name" value="Papain-like_cys_pep_sf"/>
</dbReference>
<evidence type="ECO:0000256" key="16">
    <source>
        <dbReference type="ARBA" id="ARBA00045556"/>
    </source>
</evidence>
<comment type="similarity">
    <text evidence="3">Belongs to the peptidase C1 family.</text>
</comment>
<feature type="domain" description="Peptidase C1A papain C-terminal" evidence="18">
    <location>
        <begin position="227"/>
        <end position="455"/>
    </location>
</feature>
<evidence type="ECO:0000256" key="14">
    <source>
        <dbReference type="ARBA" id="ARBA00030778"/>
    </source>
</evidence>
<dbReference type="InterPro" id="IPR036496">
    <property type="entry name" value="CathepsinC_exc_dom_sf"/>
</dbReference>
<dbReference type="GO" id="GO:0006508">
    <property type="term" value="P:proteolysis"/>
    <property type="evidence" value="ECO:0007669"/>
    <property type="project" value="UniProtKB-KW"/>
</dbReference>
<evidence type="ECO:0000313" key="20">
    <source>
        <dbReference type="Proteomes" id="UP001283361"/>
    </source>
</evidence>
<gene>
    <name evidence="19" type="ORF">RRG08_038149</name>
</gene>
<keyword evidence="11" id="KW-0868">Chloride</keyword>
<comment type="caution">
    <text evidence="19">The sequence shown here is derived from an EMBL/GenBank/DDBJ whole genome shotgun (WGS) entry which is preliminary data.</text>
</comment>
<evidence type="ECO:0000256" key="5">
    <source>
        <dbReference type="ARBA" id="ARBA00012059"/>
    </source>
</evidence>
<evidence type="ECO:0000256" key="13">
    <source>
        <dbReference type="ARBA" id="ARBA00029779"/>
    </source>
</evidence>
<feature type="signal peptide" evidence="17">
    <location>
        <begin position="1"/>
        <end position="23"/>
    </location>
</feature>
<evidence type="ECO:0000256" key="12">
    <source>
        <dbReference type="ARBA" id="ARBA00029762"/>
    </source>
</evidence>
<dbReference type="InterPro" id="IPR000668">
    <property type="entry name" value="Peptidase_C1A_C"/>
</dbReference>
<dbReference type="InterPro" id="IPR025660">
    <property type="entry name" value="Pept_his_AS"/>
</dbReference>
<reference evidence="19" key="1">
    <citation type="journal article" date="2023" name="G3 (Bethesda)">
        <title>A reference genome for the long-term kleptoplast-retaining sea slug Elysia crispata morphotype clarki.</title>
        <authorList>
            <person name="Eastman K.E."/>
            <person name="Pendleton A.L."/>
            <person name="Shaikh M.A."/>
            <person name="Suttiyut T."/>
            <person name="Ogas R."/>
            <person name="Tomko P."/>
            <person name="Gavelis G."/>
            <person name="Widhalm J.R."/>
            <person name="Wisecaver J.H."/>
        </authorList>
    </citation>
    <scope>NUCLEOTIDE SEQUENCE</scope>
    <source>
        <strain evidence="19">ECLA1</strain>
    </source>
</reference>
<dbReference type="PANTHER" id="PTHR12411">
    <property type="entry name" value="CYSTEINE PROTEASE FAMILY C1-RELATED"/>
    <property type="match status" value="1"/>
</dbReference>
<evidence type="ECO:0000256" key="7">
    <source>
        <dbReference type="ARBA" id="ARBA00022670"/>
    </source>
</evidence>
<dbReference type="Proteomes" id="UP001283361">
    <property type="component" value="Unassembled WGS sequence"/>
</dbReference>
<dbReference type="InterPro" id="IPR000169">
    <property type="entry name" value="Pept_cys_AS"/>
</dbReference>
<dbReference type="SUPFAM" id="SSF54001">
    <property type="entry name" value="Cysteine proteinases"/>
    <property type="match status" value="1"/>
</dbReference>
<evidence type="ECO:0000256" key="3">
    <source>
        <dbReference type="ARBA" id="ARBA00008455"/>
    </source>
</evidence>
<dbReference type="PRINTS" id="PR00705">
    <property type="entry name" value="PAPAIN"/>
</dbReference>
<accession>A0AAE0YSI7</accession>
<evidence type="ECO:0000256" key="17">
    <source>
        <dbReference type="SAM" id="SignalP"/>
    </source>
</evidence>
<evidence type="ECO:0000256" key="10">
    <source>
        <dbReference type="ARBA" id="ARBA00023157"/>
    </source>
</evidence>
<evidence type="ECO:0000256" key="9">
    <source>
        <dbReference type="ARBA" id="ARBA00022807"/>
    </source>
</evidence>
<evidence type="ECO:0000256" key="11">
    <source>
        <dbReference type="ARBA" id="ARBA00023214"/>
    </source>
</evidence>
<dbReference type="EMBL" id="JAWDGP010005553">
    <property type="protein sequence ID" value="KAK3756130.1"/>
    <property type="molecule type" value="Genomic_DNA"/>
</dbReference>
<keyword evidence="10" id="KW-1015">Disulfide bond</keyword>
<evidence type="ECO:0000256" key="4">
    <source>
        <dbReference type="ARBA" id="ARBA00011610"/>
    </source>
</evidence>
<comment type="catalytic activity">
    <reaction evidence="1">
        <text>Release of an N-terminal dipeptide, Xaa-Yaa-|-Zaa-, except when Xaa is Arg or Lys, or Yaa or Zaa is Pro.</text>
        <dbReference type="EC" id="3.4.14.1"/>
    </reaction>
</comment>
<dbReference type="SUPFAM" id="SSF75001">
    <property type="entry name" value="Dipeptidyl peptidase I (cathepsin C), exclusion domain"/>
    <property type="match status" value="1"/>
</dbReference>
<dbReference type="GO" id="GO:0008234">
    <property type="term" value="F:cysteine-type peptidase activity"/>
    <property type="evidence" value="ECO:0007669"/>
    <property type="project" value="UniProtKB-KW"/>
</dbReference>
<dbReference type="PROSITE" id="PS00139">
    <property type="entry name" value="THIOL_PROTEASE_CYS"/>
    <property type="match status" value="1"/>
</dbReference>
<dbReference type="Pfam" id="PF00112">
    <property type="entry name" value="Peptidase_C1"/>
    <property type="match status" value="1"/>
</dbReference>
<sequence length="461" mass="51524">MSGLAKLLINVAAVILLTVSVQADTLANCTYEDIRGTWVFELGPSHKEGSKDWECTSTTQISVQYKVKITLDYPDIAIDEFGNKGFWTLIYNQGFEVVVGGSKYFGFSVFKDKTVSICSKANPGWAHDVLGHDRRCFQGQKQSPAVKFMKKTGRDSSLRFEPSINSEEMVASINKAQKSWTATTYPQFQGLTHDDFVRMAGGKRSRMLSRPRSVPITEKQDSVRGTLPSSFDWRKVNGQNYVSPVRNQAACGSCYAFASMAMAESRLQILTNNTQKHVFAPQDIVECSPYSQGCDGGFPYLIGGKYAEDFGLVEEKCNPYKGHDGKCSTESSCARNYVTDYKYIGGYYGACNEVAMMEAIYNRGPVAVGFMVYGDFMSYKSGVYHHVFENHPFEPFELTNHAVLVVGWGEVTSPSPDRYWIVKNSWGTGWGMDGYFWIRRGSDECGIESMAVEATPIFRFN</sequence>
<evidence type="ECO:0000256" key="6">
    <source>
        <dbReference type="ARBA" id="ARBA00014709"/>
    </source>
</evidence>
<dbReference type="SMART" id="SM00645">
    <property type="entry name" value="Pept_C1"/>
    <property type="match status" value="1"/>
</dbReference>
<evidence type="ECO:0000313" key="19">
    <source>
        <dbReference type="EMBL" id="KAK3756130.1"/>
    </source>
</evidence>
<evidence type="ECO:0000256" key="8">
    <source>
        <dbReference type="ARBA" id="ARBA00022801"/>
    </source>
</evidence>
<dbReference type="GO" id="GO:0008239">
    <property type="term" value="F:dipeptidyl-peptidase activity"/>
    <property type="evidence" value="ECO:0007669"/>
    <property type="project" value="UniProtKB-EC"/>
</dbReference>
<keyword evidence="9" id="KW-0788">Thiol protease</keyword>
<dbReference type="Pfam" id="PF08773">
    <property type="entry name" value="CathepsinC_exc"/>
    <property type="match status" value="1"/>
</dbReference>
<name>A0AAE0YSI7_9GAST</name>
<evidence type="ECO:0000256" key="2">
    <source>
        <dbReference type="ARBA" id="ARBA00001923"/>
    </source>
</evidence>
<organism evidence="19 20">
    <name type="scientific">Elysia crispata</name>
    <name type="common">lettuce slug</name>
    <dbReference type="NCBI Taxonomy" id="231223"/>
    <lineage>
        <taxon>Eukaryota</taxon>
        <taxon>Metazoa</taxon>
        <taxon>Spiralia</taxon>
        <taxon>Lophotrochozoa</taxon>
        <taxon>Mollusca</taxon>
        <taxon>Gastropoda</taxon>
        <taxon>Heterobranchia</taxon>
        <taxon>Euthyneura</taxon>
        <taxon>Panpulmonata</taxon>
        <taxon>Sacoglossa</taxon>
        <taxon>Placobranchoidea</taxon>
        <taxon>Plakobranchidae</taxon>
        <taxon>Elysia</taxon>
    </lineage>
</organism>
<dbReference type="Gene3D" id="2.40.128.80">
    <property type="entry name" value="Cathepsin C, exclusion domain"/>
    <property type="match status" value="1"/>
</dbReference>
<keyword evidence="17" id="KW-0732">Signal</keyword>
<dbReference type="InterPro" id="IPR025661">
    <property type="entry name" value="Pept_asp_AS"/>
</dbReference>
<feature type="chain" id="PRO_5042154926" description="Dipeptidyl peptidase 1" evidence="17">
    <location>
        <begin position="24"/>
        <end position="461"/>
    </location>
</feature>
<dbReference type="InterPro" id="IPR014882">
    <property type="entry name" value="CathepsinC_exc"/>
</dbReference>
<comment type="subunit">
    <text evidence="4">Tetramer of heterotrimers consisting of exclusion domain, heavy- and light chains.</text>
</comment>
<keyword evidence="20" id="KW-1185">Reference proteome</keyword>
<comment type="cofactor">
    <cofactor evidence="2">
        <name>chloride</name>
        <dbReference type="ChEBI" id="CHEBI:17996"/>
    </cofactor>
</comment>
<evidence type="ECO:0000256" key="15">
    <source>
        <dbReference type="ARBA" id="ARBA00032961"/>
    </source>
</evidence>
<dbReference type="AlphaFoldDB" id="A0AAE0YSI7"/>
<protein>
    <recommendedName>
        <fullName evidence="6">Dipeptidyl peptidase 1</fullName>
        <ecNumber evidence="5">3.4.14.1</ecNumber>
    </recommendedName>
    <alternativeName>
        <fullName evidence="13">Cathepsin C</fullName>
    </alternativeName>
    <alternativeName>
        <fullName evidence="12">Cathepsin J</fullName>
    </alternativeName>
    <alternativeName>
        <fullName evidence="15">Dipeptidyl peptidase I</fullName>
    </alternativeName>
    <alternativeName>
        <fullName evidence="14">Dipeptidyl transferase</fullName>
    </alternativeName>
</protein>
<proteinExistence type="inferred from homology"/>
<evidence type="ECO:0000256" key="1">
    <source>
        <dbReference type="ARBA" id="ARBA00000738"/>
    </source>
</evidence>
<dbReference type="Gene3D" id="3.90.70.10">
    <property type="entry name" value="Cysteine proteinases"/>
    <property type="match status" value="1"/>
</dbReference>
<dbReference type="EC" id="3.4.14.1" evidence="5"/>
<dbReference type="PROSITE" id="PS00639">
    <property type="entry name" value="THIOL_PROTEASE_HIS"/>
    <property type="match status" value="1"/>
</dbReference>